<evidence type="ECO:0000313" key="2">
    <source>
        <dbReference type="EMBL" id="CAH4017735.1"/>
    </source>
</evidence>
<evidence type="ECO:0000256" key="1">
    <source>
        <dbReference type="SAM" id="SignalP"/>
    </source>
</evidence>
<proteinExistence type="predicted"/>
<gene>
    <name evidence="2" type="ORF">PIBRA_LOCUS3580</name>
</gene>
<feature type="chain" id="PRO_5040361711" description="DOMON domain-containing protein" evidence="1">
    <location>
        <begin position="18"/>
        <end position="665"/>
    </location>
</feature>
<evidence type="ECO:0000313" key="3">
    <source>
        <dbReference type="Proteomes" id="UP001152562"/>
    </source>
</evidence>
<sequence length="665" mass="77327">MEFILLFSFIGLSQCYANNNYYFENHKYCDDLSPYYGYIDLDQISGIWYGVEKIPHVKGEYRVEHTNECFYIDIKELYIQPTPPTPYPPLTNSPYVNKAYGLPEQYRIRHFVLEWHEGLWQDDYHIKVNTSHKGFWPTDVPNGSVETMYRFFGGVIQVLKVSHNHLVLNFCMRLPHSQMYSVVLARNENQLTPEDLAIHGVCGDSIRWSHRVNIDDIYGVWYGVGYAQHNPDMTNRPDEIGCVSLYISDADNDIISDNFFDATLQIKNYTDQNWRSSKSNPWSGNALAGSWLDIRLRRRDKRDLFGQKRIRVLWDEDGHTMEQIYLYYPEEPGFWTAETMSTWEREMKAKGVEIWYPDDPPRHPDVIKLLKVTPSTLILNHCSEIGDGGIFSLILRRSPSRVERWECCETMEVQGRIILRLPWVVLLFCVAYGEFNVTSNSTDLVVCYKEHEYDDLDVRLVLGKWNVVELYLHQSGEGVSVYTSCPTTVIWEVDDFPKSTFGPSTERQELHHVQAIRAQFRHEYRHLRLLWDEAGQTLEYALYFRNDSAGYWQTFDVQNGTLAARPSYHQFTGTVQVLKAVNDHLVLNFCQEANANSPAQLYSVLFSREPGQMARWEVDAVHSMLQTKKLSVSSRRMVCGNGTARQMYSVMLSILSCLFAFLLCD</sequence>
<name>A0A9P0TBM3_PIEBR</name>
<feature type="signal peptide" evidence="1">
    <location>
        <begin position="1"/>
        <end position="17"/>
    </location>
</feature>
<evidence type="ECO:0008006" key="4">
    <source>
        <dbReference type="Google" id="ProtNLM"/>
    </source>
</evidence>
<reference evidence="2" key="1">
    <citation type="submission" date="2022-05" db="EMBL/GenBank/DDBJ databases">
        <authorList>
            <person name="Okamura Y."/>
        </authorList>
    </citation>
    <scope>NUCLEOTIDE SEQUENCE</scope>
</reference>
<organism evidence="2 3">
    <name type="scientific">Pieris brassicae</name>
    <name type="common">White butterfly</name>
    <name type="synonym">Large white butterfly</name>
    <dbReference type="NCBI Taxonomy" id="7116"/>
    <lineage>
        <taxon>Eukaryota</taxon>
        <taxon>Metazoa</taxon>
        <taxon>Ecdysozoa</taxon>
        <taxon>Arthropoda</taxon>
        <taxon>Hexapoda</taxon>
        <taxon>Insecta</taxon>
        <taxon>Pterygota</taxon>
        <taxon>Neoptera</taxon>
        <taxon>Endopterygota</taxon>
        <taxon>Lepidoptera</taxon>
        <taxon>Glossata</taxon>
        <taxon>Ditrysia</taxon>
        <taxon>Papilionoidea</taxon>
        <taxon>Pieridae</taxon>
        <taxon>Pierinae</taxon>
        <taxon>Pieris</taxon>
    </lineage>
</organism>
<dbReference type="Proteomes" id="UP001152562">
    <property type="component" value="Unassembled WGS sequence"/>
</dbReference>
<protein>
    <recommendedName>
        <fullName evidence="4">DOMON domain-containing protein</fullName>
    </recommendedName>
</protein>
<comment type="caution">
    <text evidence="2">The sequence shown here is derived from an EMBL/GenBank/DDBJ whole genome shotgun (WGS) entry which is preliminary data.</text>
</comment>
<accession>A0A9P0TBM3</accession>
<keyword evidence="1" id="KW-0732">Signal</keyword>
<keyword evidence="3" id="KW-1185">Reference proteome</keyword>
<dbReference type="EMBL" id="CALOZG010000004">
    <property type="protein sequence ID" value="CAH4017735.1"/>
    <property type="molecule type" value="Genomic_DNA"/>
</dbReference>
<dbReference type="AlphaFoldDB" id="A0A9P0TBM3"/>